<accession>A0A0E9PND2</accession>
<name>A0A0E9PND2_ANGAN</name>
<proteinExistence type="predicted"/>
<reference evidence="1" key="2">
    <citation type="journal article" date="2015" name="Fish Shellfish Immunol.">
        <title>Early steps in the European eel (Anguilla anguilla)-Vibrio vulnificus interaction in the gills: Role of the RtxA13 toxin.</title>
        <authorList>
            <person name="Callol A."/>
            <person name="Pajuelo D."/>
            <person name="Ebbesson L."/>
            <person name="Teles M."/>
            <person name="MacKenzie S."/>
            <person name="Amaro C."/>
        </authorList>
    </citation>
    <scope>NUCLEOTIDE SEQUENCE</scope>
</reference>
<evidence type="ECO:0000313" key="1">
    <source>
        <dbReference type="EMBL" id="JAH05777.1"/>
    </source>
</evidence>
<reference evidence="1" key="1">
    <citation type="submission" date="2014-11" db="EMBL/GenBank/DDBJ databases">
        <authorList>
            <person name="Amaro Gonzalez C."/>
        </authorList>
    </citation>
    <scope>NUCLEOTIDE SEQUENCE</scope>
</reference>
<dbReference type="EMBL" id="GBXM01102800">
    <property type="protein sequence ID" value="JAH05777.1"/>
    <property type="molecule type" value="Transcribed_RNA"/>
</dbReference>
<organism evidence="1">
    <name type="scientific">Anguilla anguilla</name>
    <name type="common">European freshwater eel</name>
    <name type="synonym">Muraena anguilla</name>
    <dbReference type="NCBI Taxonomy" id="7936"/>
    <lineage>
        <taxon>Eukaryota</taxon>
        <taxon>Metazoa</taxon>
        <taxon>Chordata</taxon>
        <taxon>Craniata</taxon>
        <taxon>Vertebrata</taxon>
        <taxon>Euteleostomi</taxon>
        <taxon>Actinopterygii</taxon>
        <taxon>Neopterygii</taxon>
        <taxon>Teleostei</taxon>
        <taxon>Anguilliformes</taxon>
        <taxon>Anguillidae</taxon>
        <taxon>Anguilla</taxon>
    </lineage>
</organism>
<protein>
    <submittedName>
        <fullName evidence="1">Uncharacterized protein</fullName>
    </submittedName>
</protein>
<sequence length="34" mass="4063">MFHSWILEEHISLELSQEISSWLNEPHEKWVVAG</sequence>
<dbReference type="AlphaFoldDB" id="A0A0E9PND2"/>